<dbReference type="AlphaFoldDB" id="A0A147BFR0"/>
<dbReference type="InterPro" id="IPR039496">
    <property type="entry name" value="CCDC92/74_N"/>
</dbReference>
<evidence type="ECO:0000259" key="3">
    <source>
        <dbReference type="Pfam" id="PF14916"/>
    </source>
</evidence>
<sequence length="340" mass="37867">MSAASVVARDTAAGPAEARPDGHRDTQPSIPEDKSNLSAKLHSARCDVIFLQTQHRLTLKGLHAEIAKLQHTVKGMQFALFNNGITLVDEDSYKARIEELEENLDKWCCHCRYLTSQLEHANKALVALNQRIQVQDWQHQAELKEKNSVIANLQRELEWKCRTLAEMEMSSRRRSFVRQLPGGEASAAEALTPQRIALAGRTTSRSPVPGSSQRLPTLPLDRFHEDMSQSSHSCTALKNEVVQSKTDPRPASAKCLPGIPLPRGPSRAGTDRLRGELRLPPLIDTARALSFPARSLVRQQLRVHCDRRISADEDLAIDQVPSPELKPKKITSRAVEVTTK</sequence>
<dbReference type="EMBL" id="GEGO01005796">
    <property type="protein sequence ID" value="JAR89608.1"/>
    <property type="molecule type" value="Transcribed_RNA"/>
</dbReference>
<evidence type="ECO:0000256" key="1">
    <source>
        <dbReference type="ARBA" id="ARBA00023054"/>
    </source>
</evidence>
<dbReference type="PANTHER" id="PTHR14882">
    <property type="entry name" value="COILED-COIL DOMAIN-CONTAINING 74A"/>
    <property type="match status" value="1"/>
</dbReference>
<reference evidence="4" key="1">
    <citation type="journal article" date="2018" name="PLoS Negl. Trop. Dis.">
        <title>Sialome diversity of ticks revealed by RNAseq of single tick salivary glands.</title>
        <authorList>
            <person name="Perner J."/>
            <person name="Kropackova S."/>
            <person name="Kopacek P."/>
            <person name="Ribeiro J.M."/>
        </authorList>
    </citation>
    <scope>NUCLEOTIDE SEQUENCE</scope>
    <source>
        <strain evidence="4">Siblings of single egg batch collected in Ceske Budejovice</strain>
        <tissue evidence="4">Salivary glands</tissue>
    </source>
</reference>
<evidence type="ECO:0000313" key="4">
    <source>
        <dbReference type="EMBL" id="JAR89608.1"/>
    </source>
</evidence>
<feature type="region of interest" description="Disordered" evidence="2">
    <location>
        <begin position="1"/>
        <end position="36"/>
    </location>
</feature>
<evidence type="ECO:0000256" key="2">
    <source>
        <dbReference type="SAM" id="MobiDB-lite"/>
    </source>
</evidence>
<organism evidence="4">
    <name type="scientific">Ixodes ricinus</name>
    <name type="common">Common tick</name>
    <name type="synonym">Acarus ricinus</name>
    <dbReference type="NCBI Taxonomy" id="34613"/>
    <lineage>
        <taxon>Eukaryota</taxon>
        <taxon>Metazoa</taxon>
        <taxon>Ecdysozoa</taxon>
        <taxon>Arthropoda</taxon>
        <taxon>Chelicerata</taxon>
        <taxon>Arachnida</taxon>
        <taxon>Acari</taxon>
        <taxon>Parasitiformes</taxon>
        <taxon>Ixodida</taxon>
        <taxon>Ixodoidea</taxon>
        <taxon>Ixodidae</taxon>
        <taxon>Ixodinae</taxon>
        <taxon>Ixodes</taxon>
    </lineage>
</organism>
<feature type="compositionally biased region" description="Basic and acidic residues" evidence="2">
    <location>
        <begin position="18"/>
        <end position="35"/>
    </location>
</feature>
<keyword evidence="1" id="KW-0175">Coiled coil</keyword>
<accession>A0A147BFR0</accession>
<protein>
    <recommendedName>
        <fullName evidence="3">CCDC92/74 N-terminal domain-containing protein</fullName>
    </recommendedName>
</protein>
<feature type="domain" description="CCDC92/74 N-terminal" evidence="3">
    <location>
        <begin position="39"/>
        <end position="80"/>
    </location>
</feature>
<name>A0A147BFR0_IXORI</name>
<dbReference type="PANTHER" id="PTHR14882:SF1">
    <property type="entry name" value="CCDC92 DOMAIN-CONTAINING PROTEIN"/>
    <property type="match status" value="1"/>
</dbReference>
<dbReference type="InterPro" id="IPR040370">
    <property type="entry name" value="CCDC74A/CCDC74B/CCDC92"/>
</dbReference>
<dbReference type="Pfam" id="PF14916">
    <property type="entry name" value="CCDC92"/>
    <property type="match status" value="1"/>
</dbReference>
<proteinExistence type="predicted"/>